<dbReference type="AlphaFoldDB" id="A0A7T8HMN3"/>
<gene>
    <name evidence="1" type="ORF">FKW44_004949</name>
</gene>
<proteinExistence type="predicted"/>
<dbReference type="Proteomes" id="UP000595437">
    <property type="component" value="Chromosome 3"/>
</dbReference>
<protein>
    <submittedName>
        <fullName evidence="1">Uncharacterized protein</fullName>
    </submittedName>
</protein>
<evidence type="ECO:0000313" key="1">
    <source>
        <dbReference type="EMBL" id="QQP52715.1"/>
    </source>
</evidence>
<reference evidence="2" key="1">
    <citation type="submission" date="2021-01" db="EMBL/GenBank/DDBJ databases">
        <title>Caligus Genome Assembly.</title>
        <authorList>
            <person name="Gallardo-Escarate C."/>
        </authorList>
    </citation>
    <scope>NUCLEOTIDE SEQUENCE [LARGE SCALE GENOMIC DNA]</scope>
</reference>
<keyword evidence="2" id="KW-1185">Reference proteome</keyword>
<evidence type="ECO:0000313" key="2">
    <source>
        <dbReference type="Proteomes" id="UP000595437"/>
    </source>
</evidence>
<name>A0A7T8HMN3_CALRO</name>
<sequence>MRRKKRFAISGAFGHPTGVGRSNRAILLPDHLQPFRLATREQWHKVDLKGFARVGSLGMYPQNMKLSLEFRSLSSSEKSGCSPGAALQMKFSLERVSRRSGSNIKMSCRLIGFSERDLGTDVNAT</sequence>
<dbReference type="EMBL" id="CP045892">
    <property type="protein sequence ID" value="QQP52715.1"/>
    <property type="molecule type" value="Genomic_DNA"/>
</dbReference>
<accession>A0A7T8HMN3</accession>
<organism evidence="1 2">
    <name type="scientific">Caligus rogercresseyi</name>
    <name type="common">Sea louse</name>
    <dbReference type="NCBI Taxonomy" id="217165"/>
    <lineage>
        <taxon>Eukaryota</taxon>
        <taxon>Metazoa</taxon>
        <taxon>Ecdysozoa</taxon>
        <taxon>Arthropoda</taxon>
        <taxon>Crustacea</taxon>
        <taxon>Multicrustacea</taxon>
        <taxon>Hexanauplia</taxon>
        <taxon>Copepoda</taxon>
        <taxon>Siphonostomatoida</taxon>
        <taxon>Caligidae</taxon>
        <taxon>Caligus</taxon>
    </lineage>
</organism>